<dbReference type="AlphaFoldDB" id="A0AAD5X5Y6"/>
<dbReference type="EMBL" id="JADGJD010000031">
    <property type="protein sequence ID" value="KAJ3056494.1"/>
    <property type="molecule type" value="Genomic_DNA"/>
</dbReference>
<feature type="compositionally biased region" description="Low complexity" evidence="2">
    <location>
        <begin position="554"/>
        <end position="586"/>
    </location>
</feature>
<feature type="compositionally biased region" description="Acidic residues" evidence="2">
    <location>
        <begin position="367"/>
        <end position="377"/>
    </location>
</feature>
<sequence>MLMVSLKLQDADRKPPIIPPGLEPGNRISLAATRFDPPSTAAAAGPILSQMQPTIGGDSGSLKDNTAPQIATQRPRTDPSVTPLVELEFADEGYGEGGDVFLGMGVVDGLFEGVDAGKVNVNEEEEDEEVAELGDEEVGDGLWVLEATSLAVKGKDCLVVVTQKKVNPNLEPSAISTILEAPNAVTHLFKVTSDIGCLLTGVAADARVLKAKTQTEVAEWQYKFGYEIPVDMLAKRVATILKENYDAKNPLRVSVIMVGRDMKDEPLKYRIDDADCQTANGASTAGAYHVELFEVLDGIEDKERREKMGSEELMELAVDVIVKIGSMRVKGSDISIGVVKEGTRQFDILDEEDVADVLMRVVDYDVEDDEEEDDDKDEDHTPSSPNKIDTSHLQSFFSKFYNSDKLNVSRQEIDDAARTAGVATSQVTRAVSFGAWTRDAIPWLKVWTLLVAAVAGTFISTITAVCDIVGANGRVTTAPIIEVAQYLAKMDQNVDEDQVTAAIDSLDTSPIYAISDILETIHAKVQPNDQPYNPKLPLARPSPKLDDDEESSASEDTSTSGTASTSSDTSSDSGTSSEGSSDSGSESAEEGHDAEEDEEDFAPLPIMWRRAFPGWE</sequence>
<evidence type="ECO:0000313" key="4">
    <source>
        <dbReference type="Proteomes" id="UP001212841"/>
    </source>
</evidence>
<keyword evidence="4" id="KW-1185">Reference proteome</keyword>
<feature type="region of interest" description="Disordered" evidence="2">
    <location>
        <begin position="525"/>
        <end position="616"/>
    </location>
</feature>
<feature type="region of interest" description="Disordered" evidence="2">
    <location>
        <begin position="367"/>
        <end position="390"/>
    </location>
</feature>
<dbReference type="InterPro" id="IPR050115">
    <property type="entry name" value="Proteasome_alpha"/>
</dbReference>
<dbReference type="Pfam" id="PF00227">
    <property type="entry name" value="Proteasome"/>
    <property type="match status" value="1"/>
</dbReference>
<dbReference type="InterPro" id="IPR001353">
    <property type="entry name" value="Proteasome_sua/b"/>
</dbReference>
<organism evidence="3 4">
    <name type="scientific">Rhizophlyctis rosea</name>
    <dbReference type="NCBI Taxonomy" id="64517"/>
    <lineage>
        <taxon>Eukaryota</taxon>
        <taxon>Fungi</taxon>
        <taxon>Fungi incertae sedis</taxon>
        <taxon>Chytridiomycota</taxon>
        <taxon>Chytridiomycota incertae sedis</taxon>
        <taxon>Chytridiomycetes</taxon>
        <taxon>Rhizophlyctidales</taxon>
        <taxon>Rhizophlyctidaceae</taxon>
        <taxon>Rhizophlyctis</taxon>
    </lineage>
</organism>
<name>A0AAD5X5Y6_9FUNG</name>
<dbReference type="GO" id="GO:0005839">
    <property type="term" value="C:proteasome core complex"/>
    <property type="evidence" value="ECO:0007669"/>
    <property type="project" value="InterPro"/>
</dbReference>
<evidence type="ECO:0000313" key="3">
    <source>
        <dbReference type="EMBL" id="KAJ3056494.1"/>
    </source>
</evidence>
<keyword evidence="1 3" id="KW-0647">Proteasome</keyword>
<gene>
    <name evidence="3" type="primary">PSMA6_2</name>
    <name evidence="3" type="ORF">HK097_006620</name>
</gene>
<protein>
    <submittedName>
        <fullName evidence="3">Proteasome subunit alpha type-6</fullName>
    </submittedName>
</protein>
<dbReference type="SUPFAM" id="SSF56235">
    <property type="entry name" value="N-terminal nucleophile aminohydrolases (Ntn hydrolases)"/>
    <property type="match status" value="1"/>
</dbReference>
<feature type="compositionally biased region" description="Acidic residues" evidence="2">
    <location>
        <begin position="592"/>
        <end position="601"/>
    </location>
</feature>
<evidence type="ECO:0000256" key="1">
    <source>
        <dbReference type="ARBA" id="ARBA00022942"/>
    </source>
</evidence>
<proteinExistence type="predicted"/>
<dbReference type="PANTHER" id="PTHR11599">
    <property type="entry name" value="PROTEASOME SUBUNIT ALPHA/BETA"/>
    <property type="match status" value="1"/>
</dbReference>
<dbReference type="GO" id="GO:0051603">
    <property type="term" value="P:proteolysis involved in protein catabolic process"/>
    <property type="evidence" value="ECO:0007669"/>
    <property type="project" value="InterPro"/>
</dbReference>
<dbReference type="InterPro" id="IPR029055">
    <property type="entry name" value="Ntn_hydrolases_N"/>
</dbReference>
<accession>A0AAD5X5Y6</accession>
<comment type="caution">
    <text evidence="3">The sequence shown here is derived from an EMBL/GenBank/DDBJ whole genome shotgun (WGS) entry which is preliminary data.</text>
</comment>
<dbReference type="Proteomes" id="UP001212841">
    <property type="component" value="Unassembled WGS sequence"/>
</dbReference>
<dbReference type="Gene3D" id="3.60.20.10">
    <property type="entry name" value="Glutamine Phosphoribosylpyrophosphate, subunit 1, domain 1"/>
    <property type="match status" value="1"/>
</dbReference>
<evidence type="ECO:0000256" key="2">
    <source>
        <dbReference type="SAM" id="MobiDB-lite"/>
    </source>
</evidence>
<reference evidence="3" key="1">
    <citation type="submission" date="2020-05" db="EMBL/GenBank/DDBJ databases">
        <title>Phylogenomic resolution of chytrid fungi.</title>
        <authorList>
            <person name="Stajich J.E."/>
            <person name="Amses K."/>
            <person name="Simmons R."/>
            <person name="Seto K."/>
            <person name="Myers J."/>
            <person name="Bonds A."/>
            <person name="Quandt C.A."/>
            <person name="Barry K."/>
            <person name="Liu P."/>
            <person name="Grigoriev I."/>
            <person name="Longcore J.E."/>
            <person name="James T.Y."/>
        </authorList>
    </citation>
    <scope>NUCLEOTIDE SEQUENCE</scope>
    <source>
        <strain evidence="3">JEL0318</strain>
    </source>
</reference>